<accession>A0A3B1AS02</accession>
<feature type="domain" description="DnaK suppressor protein DksA N-terminal" evidence="7">
    <location>
        <begin position="59"/>
        <end position="128"/>
    </location>
</feature>
<evidence type="ECO:0000256" key="4">
    <source>
        <dbReference type="ARBA" id="ARBA00022833"/>
    </source>
</evidence>
<dbReference type="InterPro" id="IPR048489">
    <property type="entry name" value="DksA_N"/>
</dbReference>
<keyword evidence="3" id="KW-0863">Zinc-finger</keyword>
<dbReference type="AlphaFoldDB" id="A0A3B1AS02"/>
<evidence type="ECO:0000256" key="2">
    <source>
        <dbReference type="ARBA" id="ARBA00022723"/>
    </source>
</evidence>
<dbReference type="SUPFAM" id="SSF57716">
    <property type="entry name" value="Glucocorticoid receptor-like (DNA-binding domain)"/>
    <property type="match status" value="1"/>
</dbReference>
<evidence type="ECO:0000256" key="5">
    <source>
        <dbReference type="SAM" id="MobiDB-lite"/>
    </source>
</evidence>
<protein>
    <submittedName>
        <fullName evidence="8">RNA polymerase-binding transcription factor DksA</fullName>
    </submittedName>
</protein>
<dbReference type="PROSITE" id="PS01102">
    <property type="entry name" value="ZF_DKSA_1"/>
    <property type="match status" value="1"/>
</dbReference>
<dbReference type="GO" id="GO:0008270">
    <property type="term" value="F:zinc ion binding"/>
    <property type="evidence" value="ECO:0007669"/>
    <property type="project" value="UniProtKB-KW"/>
</dbReference>
<evidence type="ECO:0000313" key="8">
    <source>
        <dbReference type="EMBL" id="VAX02633.1"/>
    </source>
</evidence>
<reference evidence="8" key="1">
    <citation type="submission" date="2018-06" db="EMBL/GenBank/DDBJ databases">
        <authorList>
            <person name="Zhirakovskaya E."/>
        </authorList>
    </citation>
    <scope>NUCLEOTIDE SEQUENCE</scope>
</reference>
<feature type="compositionally biased region" description="Polar residues" evidence="5">
    <location>
        <begin position="16"/>
        <end position="32"/>
    </location>
</feature>
<dbReference type="Pfam" id="PF21157">
    <property type="entry name" value="DksA_N"/>
    <property type="match status" value="1"/>
</dbReference>
<feature type="region of interest" description="Disordered" evidence="5">
    <location>
        <begin position="1"/>
        <end position="41"/>
    </location>
</feature>
<evidence type="ECO:0000256" key="1">
    <source>
        <dbReference type="ARBA" id="ARBA00022490"/>
    </source>
</evidence>
<dbReference type="Pfam" id="PF01258">
    <property type="entry name" value="zf-dskA_traR"/>
    <property type="match status" value="1"/>
</dbReference>
<dbReference type="InterPro" id="IPR037187">
    <property type="entry name" value="DnaK_N"/>
</dbReference>
<dbReference type="SUPFAM" id="SSF109635">
    <property type="entry name" value="DnaK suppressor protein DksA, alpha-hairpin domain"/>
    <property type="match status" value="1"/>
</dbReference>
<dbReference type="InterPro" id="IPR000962">
    <property type="entry name" value="Znf_DskA_TraR"/>
</dbReference>
<gene>
    <name evidence="8" type="ORF">MNBD_GAMMA19-1352</name>
</gene>
<proteinExistence type="inferred from homology"/>
<keyword evidence="4" id="KW-0862">Zinc</keyword>
<dbReference type="HAMAP" id="MF_00926">
    <property type="entry name" value="DksA"/>
    <property type="match status" value="1"/>
</dbReference>
<organism evidence="8">
    <name type="scientific">hydrothermal vent metagenome</name>
    <dbReference type="NCBI Taxonomy" id="652676"/>
    <lineage>
        <taxon>unclassified sequences</taxon>
        <taxon>metagenomes</taxon>
        <taxon>ecological metagenomes</taxon>
    </lineage>
</organism>
<dbReference type="InterPro" id="IPR012784">
    <property type="entry name" value="DksA_RNA_pol-bd"/>
</dbReference>
<sequence>MAALTQKAPLKKAETQKVTAKKTTPQKTMSNTHKMDDNHFTNFTPYNSKKGEEYMNAEQVEHFRHILEGWKQQLMGKVDETVHHMQDEAANFPDPNDRASQESEFAMELRTRDRERKLIKKIDESIDNLGEDYGYCSHCGVEIGIRRLEARPTATQCIDCKTLNEIREKQYGK</sequence>
<feature type="domain" description="Zinc finger DksA/TraR C4-type" evidence="6">
    <location>
        <begin position="132"/>
        <end position="162"/>
    </location>
</feature>
<evidence type="ECO:0000259" key="7">
    <source>
        <dbReference type="Pfam" id="PF21157"/>
    </source>
</evidence>
<dbReference type="PANTHER" id="PTHR33823:SF2">
    <property type="entry name" value="RNA POLYMERASE-BINDING TRANSCRIPTION FACTOR DKSA"/>
    <property type="match status" value="1"/>
</dbReference>
<dbReference type="PANTHER" id="PTHR33823">
    <property type="entry name" value="RNA POLYMERASE-BINDING TRANSCRIPTION FACTOR DKSA-RELATED"/>
    <property type="match status" value="1"/>
</dbReference>
<keyword evidence="1" id="KW-0963">Cytoplasm</keyword>
<dbReference type="InterPro" id="IPR020458">
    <property type="entry name" value="Znf_DskA_TraR_CS"/>
</dbReference>
<name>A0A3B1AS02_9ZZZZ</name>
<dbReference type="EMBL" id="UOFV01000331">
    <property type="protein sequence ID" value="VAX02633.1"/>
    <property type="molecule type" value="Genomic_DNA"/>
</dbReference>
<evidence type="ECO:0000256" key="3">
    <source>
        <dbReference type="ARBA" id="ARBA00022771"/>
    </source>
</evidence>
<dbReference type="NCBIfam" id="TIGR02420">
    <property type="entry name" value="dksA"/>
    <property type="match status" value="1"/>
</dbReference>
<evidence type="ECO:0000259" key="6">
    <source>
        <dbReference type="Pfam" id="PF01258"/>
    </source>
</evidence>
<dbReference type="PROSITE" id="PS51128">
    <property type="entry name" value="ZF_DKSA_2"/>
    <property type="match status" value="1"/>
</dbReference>
<dbReference type="Gene3D" id="1.20.120.910">
    <property type="entry name" value="DksA, coiled-coil domain"/>
    <property type="match status" value="1"/>
</dbReference>
<keyword evidence="2" id="KW-0479">Metal-binding</keyword>